<gene>
    <name evidence="2" type="ORF">g.13482</name>
</gene>
<organism evidence="2">
    <name type="scientific">Clastoptera arizonana</name>
    <name type="common">Arizona spittle bug</name>
    <dbReference type="NCBI Taxonomy" id="38151"/>
    <lineage>
        <taxon>Eukaryota</taxon>
        <taxon>Metazoa</taxon>
        <taxon>Ecdysozoa</taxon>
        <taxon>Arthropoda</taxon>
        <taxon>Hexapoda</taxon>
        <taxon>Insecta</taxon>
        <taxon>Pterygota</taxon>
        <taxon>Neoptera</taxon>
        <taxon>Paraneoptera</taxon>
        <taxon>Hemiptera</taxon>
        <taxon>Auchenorrhyncha</taxon>
        <taxon>Cercopoidea</taxon>
        <taxon>Clastopteridae</taxon>
        <taxon>Clastoptera</taxon>
    </lineage>
</organism>
<sequence>LISFNNLQINMLPSIIFSFLIGGAYSIQFMGYEAVGECKELNYDDTFNFSSFPPKQYIMTYADVPGTEYVDGVVMNVKPDYSHPATYKIKADVHLFDSKRLVSSYEIAVLNPGAFQERHPDPSGTDKTFYMILLAEIPECDAYVYYRCSFQGTNPTDVINVIKDNKQPLSDECLAKVDEITRSTPLNVAPTRTLPYNLNNYK</sequence>
<proteinExistence type="predicted"/>
<protein>
    <submittedName>
        <fullName evidence="2">Uncharacterized protein</fullName>
    </submittedName>
</protein>
<name>A0A1B6DTB9_9HEMI</name>
<feature type="non-terminal residue" evidence="2">
    <location>
        <position position="1"/>
    </location>
</feature>
<dbReference type="EMBL" id="GEDC01008388">
    <property type="protein sequence ID" value="JAS28910.1"/>
    <property type="molecule type" value="Transcribed_RNA"/>
</dbReference>
<dbReference type="AlphaFoldDB" id="A0A1B6DTB9"/>
<reference evidence="2" key="1">
    <citation type="submission" date="2015-12" db="EMBL/GenBank/DDBJ databases">
        <title>De novo transcriptome assembly of four potential Pierce s Disease insect vectors from Arizona vineyards.</title>
        <authorList>
            <person name="Tassone E.E."/>
        </authorList>
    </citation>
    <scope>NUCLEOTIDE SEQUENCE</scope>
</reference>
<accession>A0A1B6DTB9</accession>
<keyword evidence="1" id="KW-0472">Membrane</keyword>
<feature type="transmembrane region" description="Helical" evidence="1">
    <location>
        <begin position="12"/>
        <end position="32"/>
    </location>
</feature>
<evidence type="ECO:0000256" key="1">
    <source>
        <dbReference type="SAM" id="Phobius"/>
    </source>
</evidence>
<evidence type="ECO:0000313" key="2">
    <source>
        <dbReference type="EMBL" id="JAS28910.1"/>
    </source>
</evidence>
<keyword evidence="1" id="KW-0812">Transmembrane</keyword>
<keyword evidence="1" id="KW-1133">Transmembrane helix</keyword>